<reference evidence="1" key="2">
    <citation type="submission" date="2025-09" db="UniProtKB">
        <authorList>
            <consortium name="EnsemblPlants"/>
        </authorList>
    </citation>
    <scope>IDENTIFICATION</scope>
</reference>
<dbReference type="Proteomes" id="UP001732700">
    <property type="component" value="Chromosome 1A"/>
</dbReference>
<accession>A0ACD5T803</accession>
<name>A0ACD5T803_AVESA</name>
<evidence type="ECO:0000313" key="2">
    <source>
        <dbReference type="Proteomes" id="UP001732700"/>
    </source>
</evidence>
<organism evidence="1 2">
    <name type="scientific">Avena sativa</name>
    <name type="common">Oat</name>
    <dbReference type="NCBI Taxonomy" id="4498"/>
    <lineage>
        <taxon>Eukaryota</taxon>
        <taxon>Viridiplantae</taxon>
        <taxon>Streptophyta</taxon>
        <taxon>Embryophyta</taxon>
        <taxon>Tracheophyta</taxon>
        <taxon>Spermatophyta</taxon>
        <taxon>Magnoliopsida</taxon>
        <taxon>Liliopsida</taxon>
        <taxon>Poales</taxon>
        <taxon>Poaceae</taxon>
        <taxon>BOP clade</taxon>
        <taxon>Pooideae</taxon>
        <taxon>Poodae</taxon>
        <taxon>Poeae</taxon>
        <taxon>Poeae Chloroplast Group 1 (Aveneae type)</taxon>
        <taxon>Aveninae</taxon>
        <taxon>Avena</taxon>
    </lineage>
</organism>
<evidence type="ECO:0000313" key="1">
    <source>
        <dbReference type="EnsemblPlants" id="AVESA.00010b.r2.1AG0007740.2.CDS"/>
    </source>
</evidence>
<sequence length="2062" mass="235168">MTRLSYLHEPGVLDNLAVRYAKNIIYTYTGNILIAINPFQRLPHISEPRTMEKYKGANFGELDPHVFALADVSYRQMINEGKSNSILVSGESGAGKTETTKLLMTYLAFLGGRSKTGGRTVEQQVLESNPVLEAFGNAKTVRNNNSSRFGKFVEIQFDKSGKISGAAIRTYLLERSRVCQINSPERNYHCFYFLCSAPSEDIKRYKLGDPSSFHYLNQSACIKVDGMSDAEEYLATRSAMNTVGITEEEQEATFRVVAVVLHLGNINFVKGREADSSVLKDEKARFHLNAAAELLMCDREKLENALIKRKINTPEGVITTTVDPNYATVSRDGLAKQIYCRLFDWLVNRLNASIGQDASSEHLIGVLDIYGFESFKTNSFEQLCINFTNEKLQQHFNQNVFKMEQEEYNREQIDWSYIEFVDNQDVLDLIERKPGGIIALLDEACMFPKCTHESFCQKLYEKFKNNKRFSKPKLSRTAFTIQHYAGEVTYQSDHFLDKNRDYVVVEHEELLNASKCSFVSRLFPSVPEENTKSSKSSIANRFKGQLHELMETLSSTEPHYIRCVKPNNLLKPATFDNINVLQQLRCSGVLEAIRISCAGYPTRKLFRDFLHRFDILVPEILKGRDDEKVICQKILDKVGLQGCQIGRTKVFLRAGQMAELDARRTEVRSKAARAIQSRFHTHVARQRFLTVRNKSVDMQSIVRALLAFKKRVLLRKQAAALKMQKSVRWYFAWKAYSELRCSAITLQTGLRAFGAYKEYVLKKQEKASINIQARWRCHRDNSNYLKLKRSVLIYQCAWRRRVARAELRKLKMAARDTEALKVEKEKLEEHVEELTSRLSLEKKLRTDLEKNKAGEISKLQAALCEMEHRVEEATAMQESESAKKAVEEALVQEREKISIFTKEVEEMKGLLSREREENIATKSELAIAQERCEGLNMKIEVADENIKQLRDTGKRYEENVTELESSLMLEKQHNEATRRELGEAHQRIEELLGQVVDANGKSAVLQTTVQRLEETARTLETSLLAEKQHSTGIMSQLADTKEEIEELQKKFTDASRTNDVLQDSLKRSEENATTRDALYVAEKQEHDQTKQALSNYQEKNWELLKKVDESERSIIKLQENVQRLEKHATSRESLLLKTKQNQDSNTKALAEAEKRNRELMISSEDSDKKISLLEDSVNRLEECTAAKDSQLAIEIQENNATKEELANAQEKMKELVNELQHCQETRKQLEDIIKGLEHDATTRDALLVSEKQTHEATKKTLTETLGRNEELIKKIQDSDKHNLQLQLTVERLQENASAKEALLLREQEQSNAAVKAQEESQERNSQLLKKFEDVDKKIDLLQGTIERLGDHTEKDTLLLSERREKDELKKALTETEQKNEDLMIKIGETSKKIEHLQNSIHMLEQEIAAKVSSLEAEKQDNDAIRKSLVEAQERNDELFKKVRDSEYKAHQLQDTVQKLQVDAISRLSSFVLEKQESDAVKKALTEARGRNEDLIRKNEELLDRNDDLITKIEDSGRTIAQLQENVQRLEGKAANLEAESYALRQQSISTTPSAKSQAAYSNVTPSTAKSQAAYSNATPSTAKSQAAYSKISMIHRNPENGHILNGTIPYAETRSSFGPAETRPYMGSAPDLTSYRDYDNGEKMQRVLSESYQQPQDDQKLLLKYITQHLGFSGSKPVAALLIYQYLLHSRSFEAAKTGVFDSILQAINSATEVQHDTRSLAYWLSNLSTLSVLLQRCFRTSRAATSTPYRRKISYDRIFQASQATNSGLAYFSGQSLDEPSGAHQIDAKYPALLFKQQLVDLIEKVYGLISDKLKKELNPLLELCIQDPRTSQAKASIASGLGQHNQLAHWLGIVKILNNYLYLLVANHVPTILVHKLLTQVFSMVNVQLFNRLLLRRECCSFSNGEHIRAGLAQLKHWCNDVAQELADSAWEALRHIRQAADFLIVSLKPIRTWREIRNDVCPALSLQQLERIVGMYWDDVNGTNIISAEFTSSMRATMHEESNNSLSSFSVLLDDDSSIPFSLDDIAKSMPNIEDTVEGDLMPFIHENQILSFILQRRE</sequence>
<dbReference type="EnsemblPlants" id="AVESA.00010b.r2.1AG0007740.2">
    <property type="protein sequence ID" value="AVESA.00010b.r2.1AG0007740.2.CDS"/>
    <property type="gene ID" value="AVESA.00010b.r2.1AG0007740"/>
</dbReference>
<proteinExistence type="predicted"/>
<protein>
    <submittedName>
        <fullName evidence="1">Uncharacterized protein</fullName>
    </submittedName>
</protein>
<reference evidence="1" key="1">
    <citation type="submission" date="2021-05" db="EMBL/GenBank/DDBJ databases">
        <authorList>
            <person name="Scholz U."/>
            <person name="Mascher M."/>
            <person name="Fiebig A."/>
        </authorList>
    </citation>
    <scope>NUCLEOTIDE SEQUENCE [LARGE SCALE GENOMIC DNA]</scope>
</reference>
<keyword evidence="2" id="KW-1185">Reference proteome</keyword>